<dbReference type="InterPro" id="IPR027417">
    <property type="entry name" value="P-loop_NTPase"/>
</dbReference>
<dbReference type="PANTHER" id="PTHR12788">
    <property type="entry name" value="PROTEIN-TYROSINE SULFOTRANSFERASE 2"/>
    <property type="match status" value="1"/>
</dbReference>
<dbReference type="EMBL" id="RRZA01000047">
    <property type="protein sequence ID" value="MBE0458635.1"/>
    <property type="molecule type" value="Genomic_DNA"/>
</dbReference>
<dbReference type="Proteomes" id="UP000707245">
    <property type="component" value="Unassembled WGS sequence"/>
</dbReference>
<keyword evidence="1" id="KW-0808">Transferase</keyword>
<comment type="caution">
    <text evidence="2">The sequence shown here is derived from an EMBL/GenBank/DDBJ whole genome shotgun (WGS) entry which is preliminary data.</text>
</comment>
<accession>A0ABR9FP98</accession>
<evidence type="ECO:0000313" key="2">
    <source>
        <dbReference type="EMBL" id="MBE0458635.1"/>
    </source>
</evidence>
<proteinExistence type="predicted"/>
<evidence type="ECO:0000256" key="1">
    <source>
        <dbReference type="ARBA" id="ARBA00022679"/>
    </source>
</evidence>
<dbReference type="Pfam" id="PF13469">
    <property type="entry name" value="Sulfotransfer_3"/>
    <property type="match status" value="1"/>
</dbReference>
<dbReference type="SUPFAM" id="SSF52540">
    <property type="entry name" value="P-loop containing nucleoside triphosphate hydrolases"/>
    <property type="match status" value="1"/>
</dbReference>
<evidence type="ECO:0000313" key="3">
    <source>
        <dbReference type="Proteomes" id="UP000707245"/>
    </source>
</evidence>
<dbReference type="RefSeq" id="WP_192542265.1">
    <property type="nucleotide sequence ID" value="NZ_RRZA01000047.1"/>
</dbReference>
<dbReference type="InterPro" id="IPR026634">
    <property type="entry name" value="TPST-like"/>
</dbReference>
<protein>
    <submittedName>
        <fullName evidence="2">Sulfotransferase</fullName>
    </submittedName>
</protein>
<name>A0ABR9FP98_9GAMM</name>
<sequence length="323" mass="38045">MEPKLIPYHILQSPLTFANKLLTRKYNNEEPKSPLIMIVGAPRTGSTITYQMMSHAFDTFYMSNYLELFFSSSYLMSFRYDKKIGQGHQSFTSDFGQTKGLSSPNEAENFWCQWFPHDRHYVARDELSARKKKSMKLAVTALINKYNKPFLCKNLSNGQRLAALYKVFPDMIVVHCVRNPLDTAISILDGKEKFKGDRKQWFGVKPENFQELSEKPVMQQIAEQIYFVEERVYQDAMKYGQKRYIQLDYDELLENPQMHMELLNEKLQHLGLDIKKQSIQVDQIRKSNKRSNILDDDRKLLMEEILKVNINFSPSCWSRYDIR</sequence>
<dbReference type="PANTHER" id="PTHR12788:SF10">
    <property type="entry name" value="PROTEIN-TYROSINE SULFOTRANSFERASE"/>
    <property type="match status" value="1"/>
</dbReference>
<organism evidence="2 3">
    <name type="scientific">Pseudoalteromonas prydzensis</name>
    <dbReference type="NCBI Taxonomy" id="182141"/>
    <lineage>
        <taxon>Bacteria</taxon>
        <taxon>Pseudomonadati</taxon>
        <taxon>Pseudomonadota</taxon>
        <taxon>Gammaproteobacteria</taxon>
        <taxon>Alteromonadales</taxon>
        <taxon>Pseudoalteromonadaceae</taxon>
        <taxon>Pseudoalteromonas</taxon>
    </lineage>
</organism>
<gene>
    <name evidence="2" type="ORF">EI167_14515</name>
</gene>
<dbReference type="Gene3D" id="3.40.50.300">
    <property type="entry name" value="P-loop containing nucleotide triphosphate hydrolases"/>
    <property type="match status" value="1"/>
</dbReference>
<keyword evidence="3" id="KW-1185">Reference proteome</keyword>
<reference evidence="2 3" key="1">
    <citation type="submission" date="2020-07" db="EMBL/GenBank/DDBJ databases">
        <title>Halophilic bacteria isolated from french cheeses.</title>
        <authorList>
            <person name="Kothe C.I."/>
            <person name="Farah-Kraiem B."/>
            <person name="Renault P."/>
            <person name="Dridi B."/>
        </authorList>
    </citation>
    <scope>NUCLEOTIDE SEQUENCE [LARGE SCALE GENOMIC DNA]</scope>
    <source>
        <strain evidence="2 3">FME14</strain>
    </source>
</reference>